<dbReference type="STRING" id="249189.RV04_GL000188"/>
<evidence type="ECO:0000313" key="2">
    <source>
        <dbReference type="Proteomes" id="UP000182077"/>
    </source>
</evidence>
<dbReference type="Proteomes" id="UP000182077">
    <property type="component" value="Unassembled WGS sequence"/>
</dbReference>
<gene>
    <name evidence="1" type="ORF">RV04_GL000188</name>
</gene>
<comment type="caution">
    <text evidence="1">The sequence shown here is derived from an EMBL/GenBank/DDBJ whole genome shotgun (WGS) entry which is preliminary data.</text>
</comment>
<dbReference type="AlphaFoldDB" id="A0A1L8TRJ2"/>
<proteinExistence type="predicted"/>
<keyword evidence="2" id="KW-1185">Reference proteome</keyword>
<dbReference type="EMBL" id="JXKQ01000001">
    <property type="protein sequence ID" value="OJG46941.1"/>
    <property type="molecule type" value="Genomic_DNA"/>
</dbReference>
<accession>A0A1L8TRJ2</accession>
<reference evidence="1 2" key="1">
    <citation type="submission" date="2014-12" db="EMBL/GenBank/DDBJ databases">
        <title>Draft genome sequences of 29 type strains of Enterococci.</title>
        <authorList>
            <person name="Zhong Z."/>
            <person name="Sun Z."/>
            <person name="Liu W."/>
            <person name="Zhang W."/>
            <person name="Zhang H."/>
        </authorList>
    </citation>
    <scope>NUCLEOTIDE SEQUENCE [LARGE SCALE GENOMIC DNA]</scope>
    <source>
        <strain evidence="1 2">DSM 17122</strain>
    </source>
</reference>
<protein>
    <submittedName>
        <fullName evidence="1">Uncharacterized protein</fullName>
    </submittedName>
</protein>
<name>A0A1L8TRJ2_9ENTE</name>
<sequence>MEFSEVLGVFEGIAGTIDDYENGIVYHKIEYVLDAATLDGRVKEIRLNLGKSID</sequence>
<organism evidence="1 2">
    <name type="scientific">Enterococcus hermanniensis</name>
    <dbReference type="NCBI Taxonomy" id="249189"/>
    <lineage>
        <taxon>Bacteria</taxon>
        <taxon>Bacillati</taxon>
        <taxon>Bacillota</taxon>
        <taxon>Bacilli</taxon>
        <taxon>Lactobacillales</taxon>
        <taxon>Enterococcaceae</taxon>
        <taxon>Enterococcus</taxon>
    </lineage>
</organism>
<evidence type="ECO:0000313" key="1">
    <source>
        <dbReference type="EMBL" id="OJG46941.1"/>
    </source>
</evidence>